<name>A0A4P9WK47_9FUNG</name>
<organism evidence="1 2">
    <name type="scientific">Blyttiomyces helicus</name>
    <dbReference type="NCBI Taxonomy" id="388810"/>
    <lineage>
        <taxon>Eukaryota</taxon>
        <taxon>Fungi</taxon>
        <taxon>Fungi incertae sedis</taxon>
        <taxon>Chytridiomycota</taxon>
        <taxon>Chytridiomycota incertae sedis</taxon>
        <taxon>Chytridiomycetes</taxon>
        <taxon>Chytridiomycetes incertae sedis</taxon>
        <taxon>Blyttiomyces</taxon>
    </lineage>
</organism>
<dbReference type="EMBL" id="KZ994282">
    <property type="protein sequence ID" value="RKO93331.1"/>
    <property type="molecule type" value="Genomic_DNA"/>
</dbReference>
<sequence length="446" mass="48137">MLGVLHLAWSTVESLGVGSRPVACQLGTLPMGVLVLQARVAKGHSHKISTCTCSLGRSYYSVEIWEVVVDGIGGDLGPLCREGDFDTSTWTPNLKGIEDPSKKYGVYYSNGWLSGPICCQCLARSAIHLGYPKKPAESTEELIAEKVLSNRMGWLSRPAAWNAKEVAVAIAEKLSWDYTVQWSAAHLQLDTGDTEPKSEDAKLARQRPEACGQANFQARHSTVRSRPIPSPHVAAAGGVTGAHTNIATTASATDANTVEDSENYLDADAPVAQLKLVTGRKISSDLNRFHIPPQLVDIYSVSLIKAVAIPLDPEIFNIQLRWMYGTIATVQYDLKFDVRPPLVNSIEQVLAINQTILAPLVKDWAPSSEIIESTPPDDRLNLGPIPPTHVYSAPLALLVSPTCVAGSGTSCRIFAVDLRSKCALIAAGAHGHSWQEVVCYRVAGVR</sequence>
<protein>
    <submittedName>
        <fullName evidence="1">Uncharacterized protein</fullName>
    </submittedName>
</protein>
<reference evidence="2" key="1">
    <citation type="journal article" date="2018" name="Nat. Microbiol.">
        <title>Leveraging single-cell genomics to expand the fungal tree of life.</title>
        <authorList>
            <person name="Ahrendt S.R."/>
            <person name="Quandt C.A."/>
            <person name="Ciobanu D."/>
            <person name="Clum A."/>
            <person name="Salamov A."/>
            <person name="Andreopoulos B."/>
            <person name="Cheng J.F."/>
            <person name="Woyke T."/>
            <person name="Pelin A."/>
            <person name="Henrissat B."/>
            <person name="Reynolds N.K."/>
            <person name="Benny G.L."/>
            <person name="Smith M.E."/>
            <person name="James T.Y."/>
            <person name="Grigoriev I.V."/>
        </authorList>
    </citation>
    <scope>NUCLEOTIDE SEQUENCE [LARGE SCALE GENOMIC DNA]</scope>
</reference>
<evidence type="ECO:0000313" key="1">
    <source>
        <dbReference type="EMBL" id="RKO93331.1"/>
    </source>
</evidence>
<accession>A0A4P9WK47</accession>
<proteinExistence type="predicted"/>
<gene>
    <name evidence="1" type="ORF">BDK51DRAFT_43654</name>
</gene>
<dbReference type="Proteomes" id="UP000269721">
    <property type="component" value="Unassembled WGS sequence"/>
</dbReference>
<dbReference type="AlphaFoldDB" id="A0A4P9WK47"/>
<evidence type="ECO:0000313" key="2">
    <source>
        <dbReference type="Proteomes" id="UP000269721"/>
    </source>
</evidence>
<keyword evidence="2" id="KW-1185">Reference proteome</keyword>